<keyword evidence="1" id="KW-0472">Membrane</keyword>
<evidence type="ECO:0000313" key="3">
    <source>
        <dbReference type="Proteomes" id="UP001347796"/>
    </source>
</evidence>
<evidence type="ECO:0000313" key="2">
    <source>
        <dbReference type="EMBL" id="KAK6181089.1"/>
    </source>
</evidence>
<gene>
    <name evidence="2" type="ORF">SNE40_009022</name>
</gene>
<evidence type="ECO:0000256" key="1">
    <source>
        <dbReference type="SAM" id="Phobius"/>
    </source>
</evidence>
<comment type="caution">
    <text evidence="2">The sequence shown here is derived from an EMBL/GenBank/DDBJ whole genome shotgun (WGS) entry which is preliminary data.</text>
</comment>
<reference evidence="2 3" key="1">
    <citation type="submission" date="2024-01" db="EMBL/GenBank/DDBJ databases">
        <title>The genome of the rayed Mediterranean limpet Patella caerulea (Linnaeus, 1758).</title>
        <authorList>
            <person name="Anh-Thu Weber A."/>
            <person name="Halstead-Nussloch G."/>
        </authorList>
    </citation>
    <scope>NUCLEOTIDE SEQUENCE [LARGE SCALE GENOMIC DNA]</scope>
    <source>
        <strain evidence="2">AATW-2023a</strain>
        <tissue evidence="2">Whole specimen</tissue>
    </source>
</reference>
<dbReference type="Proteomes" id="UP001347796">
    <property type="component" value="Unassembled WGS sequence"/>
</dbReference>
<feature type="transmembrane region" description="Helical" evidence="1">
    <location>
        <begin position="132"/>
        <end position="156"/>
    </location>
</feature>
<keyword evidence="1" id="KW-0812">Transmembrane</keyword>
<sequence>MENVKRVFLRQHNNGKCEKSILRQHDDIIILISMENLTGNKCIYYQVTHWRYLNCSFLISEAEFKATRILECLGIMFGTGSTVLLFLYTCLQQSTVVEAVAAFHALVASILIPIGVKLYIDDKSPNGELGYSVAVTSVGGKLYMITFLCLLCDMYWKSSWRKTNSFCTRISKWTQIFIKRISHR</sequence>
<accession>A0AAN8JSN3</accession>
<keyword evidence="1" id="KW-1133">Transmembrane helix</keyword>
<feature type="transmembrane region" description="Helical" evidence="1">
    <location>
        <begin position="100"/>
        <end position="120"/>
    </location>
</feature>
<protein>
    <submittedName>
        <fullName evidence="2">Uncharacterized protein</fullName>
    </submittedName>
</protein>
<dbReference type="EMBL" id="JAZGQO010000007">
    <property type="protein sequence ID" value="KAK6181089.1"/>
    <property type="molecule type" value="Genomic_DNA"/>
</dbReference>
<organism evidence="2 3">
    <name type="scientific">Patella caerulea</name>
    <name type="common">Rayed Mediterranean limpet</name>
    <dbReference type="NCBI Taxonomy" id="87958"/>
    <lineage>
        <taxon>Eukaryota</taxon>
        <taxon>Metazoa</taxon>
        <taxon>Spiralia</taxon>
        <taxon>Lophotrochozoa</taxon>
        <taxon>Mollusca</taxon>
        <taxon>Gastropoda</taxon>
        <taxon>Patellogastropoda</taxon>
        <taxon>Patelloidea</taxon>
        <taxon>Patellidae</taxon>
        <taxon>Patella</taxon>
    </lineage>
</organism>
<name>A0AAN8JSN3_PATCE</name>
<dbReference type="AlphaFoldDB" id="A0AAN8JSN3"/>
<keyword evidence="3" id="KW-1185">Reference proteome</keyword>
<feature type="transmembrane region" description="Helical" evidence="1">
    <location>
        <begin position="69"/>
        <end position="88"/>
    </location>
</feature>
<proteinExistence type="predicted"/>